<protein>
    <submittedName>
        <fullName evidence="1">Uncharacterized protein</fullName>
    </submittedName>
</protein>
<proteinExistence type="predicted"/>
<evidence type="ECO:0000313" key="1">
    <source>
        <dbReference type="EMBL" id="SJZ99866.1"/>
    </source>
</evidence>
<evidence type="ECO:0000313" key="2">
    <source>
        <dbReference type="Proteomes" id="UP000191153"/>
    </source>
</evidence>
<gene>
    <name evidence="1" type="ORF">SAMN02745174_02221</name>
</gene>
<dbReference type="RefSeq" id="WP_078694665.1">
    <property type="nucleotide sequence ID" value="NZ_FUWX01000019.1"/>
</dbReference>
<dbReference type="EMBL" id="FUWX01000019">
    <property type="protein sequence ID" value="SJZ99866.1"/>
    <property type="molecule type" value="Genomic_DNA"/>
</dbReference>
<sequence length="228" mass="26906">MKRVSVLLGMVTGILNKQNDFTINLKEHGWYRDFDNVKILPSLIKANFPIRPAGLSYKIENKGDGIFRVVPQIYNANIYNNNIYIDDIIQVKRNPKQYIEWVKVKLYKNKIYTFFPILKTNRPYKNFDYSLSLFIDNVEYDKIEVTNKETISHALDYFKFIPNETKEYTVAIVPTLGTIRYLETRKLYPDGVPHHPPELYVKYLDFGEYLPIPTDNITISCLFVREFL</sequence>
<keyword evidence="2" id="KW-1185">Reference proteome</keyword>
<reference evidence="1 2" key="1">
    <citation type="submission" date="2017-02" db="EMBL/GenBank/DDBJ databases">
        <authorList>
            <person name="Peterson S.W."/>
        </authorList>
    </citation>
    <scope>NUCLEOTIDE SEQUENCE [LARGE SCALE GENOMIC DNA]</scope>
    <source>
        <strain evidence="1 2">ATCC 700028</strain>
    </source>
</reference>
<organism evidence="1 2">
    <name type="scientific">Cetobacterium ceti</name>
    <dbReference type="NCBI Taxonomy" id="180163"/>
    <lineage>
        <taxon>Bacteria</taxon>
        <taxon>Fusobacteriati</taxon>
        <taxon>Fusobacteriota</taxon>
        <taxon>Fusobacteriia</taxon>
        <taxon>Fusobacteriales</taxon>
        <taxon>Fusobacteriaceae</taxon>
        <taxon>Cetobacterium</taxon>
    </lineage>
</organism>
<dbReference type="Proteomes" id="UP000191153">
    <property type="component" value="Unassembled WGS sequence"/>
</dbReference>
<dbReference type="STRING" id="180163.SAMN02745174_02221"/>
<dbReference type="AlphaFoldDB" id="A0A1T4Q8A9"/>
<name>A0A1T4Q8A9_9FUSO</name>
<accession>A0A1T4Q8A9</accession>